<comment type="caution">
    <text evidence="1">The sequence shown here is derived from an EMBL/GenBank/DDBJ whole genome shotgun (WGS) entry which is preliminary data.</text>
</comment>
<gene>
    <name evidence="1" type="ORF">A2571_03630</name>
</gene>
<dbReference type="EMBL" id="MHTJ01000005">
    <property type="protein sequence ID" value="OHA58103.1"/>
    <property type="molecule type" value="Genomic_DNA"/>
</dbReference>
<name>A0A1G2QCH1_9BACT</name>
<proteinExistence type="predicted"/>
<protein>
    <submittedName>
        <fullName evidence="1">Uncharacterized protein</fullName>
    </submittedName>
</protein>
<dbReference type="AlphaFoldDB" id="A0A1G2QCH1"/>
<evidence type="ECO:0000313" key="2">
    <source>
        <dbReference type="Proteomes" id="UP000177043"/>
    </source>
</evidence>
<sequence length="186" mass="21364">MSNDKNVFETLFRLWGTISKLVVDGKRDPHQVVRCLQLILEDKAWKIEKFVGMQTTFAVKRPGQRDDLVSVTFFQLANPCLTATWEELFDFVSGLNLETHYEYKGDKLRAVLETVCGSKHLLRGYHYIPLPAVDSAKSIDYVDATTNDVRINHMFPIRLSGRIEREDKVMIFTTPDANTLKSFYGV</sequence>
<evidence type="ECO:0000313" key="1">
    <source>
        <dbReference type="EMBL" id="OHA58103.1"/>
    </source>
</evidence>
<reference evidence="1 2" key="1">
    <citation type="journal article" date="2016" name="Nat. Commun.">
        <title>Thousands of microbial genomes shed light on interconnected biogeochemical processes in an aquifer system.</title>
        <authorList>
            <person name="Anantharaman K."/>
            <person name="Brown C.T."/>
            <person name="Hug L.A."/>
            <person name="Sharon I."/>
            <person name="Castelle C.J."/>
            <person name="Probst A.J."/>
            <person name="Thomas B.C."/>
            <person name="Singh A."/>
            <person name="Wilkins M.J."/>
            <person name="Karaoz U."/>
            <person name="Brodie E.L."/>
            <person name="Williams K.H."/>
            <person name="Hubbard S.S."/>
            <person name="Banfield J.F."/>
        </authorList>
    </citation>
    <scope>NUCLEOTIDE SEQUENCE [LARGE SCALE GENOMIC DNA]</scope>
</reference>
<dbReference type="Proteomes" id="UP000177043">
    <property type="component" value="Unassembled WGS sequence"/>
</dbReference>
<organism evidence="1 2">
    <name type="scientific">Candidatus Vogelbacteria bacterium RIFOXYD1_FULL_44_32</name>
    <dbReference type="NCBI Taxonomy" id="1802438"/>
    <lineage>
        <taxon>Bacteria</taxon>
        <taxon>Candidatus Vogeliibacteriota</taxon>
    </lineage>
</organism>
<accession>A0A1G2QCH1</accession>